<dbReference type="EMBL" id="CP117417">
    <property type="protein sequence ID" value="WCT77897.1"/>
    <property type="molecule type" value="Genomic_DNA"/>
</dbReference>
<keyword evidence="2" id="KW-0812">Transmembrane</keyword>
<evidence type="ECO:0000256" key="2">
    <source>
        <dbReference type="SAM" id="Phobius"/>
    </source>
</evidence>
<evidence type="ECO:0000256" key="1">
    <source>
        <dbReference type="SAM" id="MobiDB-lite"/>
    </source>
</evidence>
<feature type="region of interest" description="Disordered" evidence="1">
    <location>
        <begin position="183"/>
        <end position="218"/>
    </location>
</feature>
<protein>
    <recommendedName>
        <fullName evidence="5">Sporulation related domain-containing protein</fullName>
    </recommendedName>
</protein>
<feature type="transmembrane region" description="Helical" evidence="2">
    <location>
        <begin position="139"/>
        <end position="160"/>
    </location>
</feature>
<organism evidence="3 4">
    <name type="scientific">Novosphingobium humi</name>
    <dbReference type="NCBI Taxonomy" id="2282397"/>
    <lineage>
        <taxon>Bacteria</taxon>
        <taxon>Pseudomonadati</taxon>
        <taxon>Pseudomonadota</taxon>
        <taxon>Alphaproteobacteria</taxon>
        <taxon>Sphingomonadales</taxon>
        <taxon>Sphingomonadaceae</taxon>
        <taxon>Novosphingobium</taxon>
    </lineage>
</organism>
<evidence type="ECO:0000313" key="4">
    <source>
        <dbReference type="Proteomes" id="UP001218231"/>
    </source>
</evidence>
<keyword evidence="4" id="KW-1185">Reference proteome</keyword>
<keyword evidence="2" id="KW-1133">Transmembrane helix</keyword>
<dbReference type="RefSeq" id="WP_273618249.1">
    <property type="nucleotide sequence ID" value="NZ_CP117417.1"/>
</dbReference>
<accession>A0ABY7TXA4</accession>
<gene>
    <name evidence="3" type="ORF">PQ457_02675</name>
</gene>
<keyword evidence="2" id="KW-0472">Membrane</keyword>
<feature type="compositionally biased region" description="Polar residues" evidence="1">
    <location>
        <begin position="199"/>
        <end position="209"/>
    </location>
</feature>
<name>A0ABY7TXA4_9SPHN</name>
<feature type="region of interest" description="Disordered" evidence="1">
    <location>
        <begin position="1"/>
        <end position="36"/>
    </location>
</feature>
<reference evidence="3 4" key="1">
    <citation type="submission" date="2023-02" db="EMBL/GenBank/DDBJ databases">
        <title>Genome sequence of Novosphingobium humi KACC 19094.</title>
        <authorList>
            <person name="Kim S."/>
            <person name="Heo J."/>
            <person name="Kwon S.-W."/>
        </authorList>
    </citation>
    <scope>NUCLEOTIDE SEQUENCE [LARGE SCALE GENOMIC DNA]</scope>
    <source>
        <strain evidence="3 4">KACC 19094</strain>
    </source>
</reference>
<sequence length="349" mass="35282">MSNGQDGFGSQGNRFAQPPVQPWTDAAGDAQARARDLIGRTRDAGLGGVGLGDGATLADKAGVLSQEASAHMQDAETRARQWYQDAREAVPGRDDAALHGVDEALGGEMGGARFDDHDRLPWLESDDDEEYEGVDSKRVAVAVAAGLALTAAAVGGFWYFTHRPDNGAPVADGSVIAAPAENYKEAPKDPGGKQFAGTGDSSFAVSQGQERPAQLAAGDAATAGANAAEAAASTAAAAGASFAGGAPVAGKPEAAPMPVAAPKPAAPVDNGPAGGVVQIAAYTSESAAVAGWNRLVQGHEILKGMNHRVVSAKIDLGTVYRLQLVTNAGGGAGLCERLKADGLPCQVKH</sequence>
<evidence type="ECO:0008006" key="5">
    <source>
        <dbReference type="Google" id="ProtNLM"/>
    </source>
</evidence>
<feature type="compositionally biased region" description="Gly residues" evidence="1">
    <location>
        <begin position="1"/>
        <end position="10"/>
    </location>
</feature>
<proteinExistence type="predicted"/>
<dbReference type="Proteomes" id="UP001218231">
    <property type="component" value="Chromosome"/>
</dbReference>
<evidence type="ECO:0000313" key="3">
    <source>
        <dbReference type="EMBL" id="WCT77897.1"/>
    </source>
</evidence>